<name>A0A6L9LBN4_9BACT</name>
<proteinExistence type="inferred from homology"/>
<evidence type="ECO:0000259" key="2">
    <source>
        <dbReference type="SMART" id="SM00769"/>
    </source>
</evidence>
<keyword evidence="4" id="KW-1185">Reference proteome</keyword>
<protein>
    <submittedName>
        <fullName evidence="3">Permease</fullName>
    </submittedName>
</protein>
<organism evidence="3 4">
    <name type="scientific">Spirosoma terrae</name>
    <dbReference type="NCBI Taxonomy" id="1968276"/>
    <lineage>
        <taxon>Bacteria</taxon>
        <taxon>Pseudomonadati</taxon>
        <taxon>Bacteroidota</taxon>
        <taxon>Cytophagia</taxon>
        <taxon>Cytophagales</taxon>
        <taxon>Cytophagaceae</taxon>
        <taxon>Spirosoma</taxon>
    </lineage>
</organism>
<dbReference type="InterPro" id="IPR045043">
    <property type="entry name" value="Lea14-like"/>
</dbReference>
<accession>A0A6L9LBN4</accession>
<dbReference type="EMBL" id="JAAFZH010000009">
    <property type="protein sequence ID" value="NDU96947.1"/>
    <property type="molecule type" value="Genomic_DNA"/>
</dbReference>
<dbReference type="Gene3D" id="2.60.40.1820">
    <property type="match status" value="2"/>
</dbReference>
<dbReference type="SMART" id="SM00769">
    <property type="entry name" value="WHy"/>
    <property type="match status" value="2"/>
</dbReference>
<comment type="similarity">
    <text evidence="1">Belongs to the LEA type 2 family.</text>
</comment>
<dbReference type="PANTHER" id="PTHR31459:SF2">
    <property type="entry name" value="OS03G0843300 PROTEIN"/>
    <property type="match status" value="1"/>
</dbReference>
<comment type="caution">
    <text evidence="3">The sequence shown here is derived from an EMBL/GenBank/DDBJ whole genome shotgun (WGS) entry which is preliminary data.</text>
</comment>
<sequence length="302" mass="33913">MKKGWIVAIVLLLLGIAGAYIWYSRLKNEAASEDGPYDNTLKPRLEMTTMEITEIDDDQTTMNVKLLVDNPLPIGFQARRLSYTVLIANTPVVEDAYEKPITVESGDSTLVTLPVRVINKKLLTVLNTLDRKDIDSTNYTVRCRFDLDVPIVGERTFTQTITRRMPTVYLPKIEIDDIDFGKLGLKKTDVATKVNVTNKNNFPFQFTDAHYTVAIDGKEIAEGEQTDPIIIKKQGTTPVVFPVTVKPGQSIGLLPKMLFDKKDTPFLVTFRCKIITKDDNPMLSNSKMKALIKGTLADLKRD</sequence>
<dbReference type="AlphaFoldDB" id="A0A6L9LBN4"/>
<evidence type="ECO:0000313" key="3">
    <source>
        <dbReference type="EMBL" id="NDU96947.1"/>
    </source>
</evidence>
<evidence type="ECO:0000256" key="1">
    <source>
        <dbReference type="ARBA" id="ARBA00005960"/>
    </source>
</evidence>
<dbReference type="InterPro" id="IPR004864">
    <property type="entry name" value="LEA_2"/>
</dbReference>
<dbReference type="Pfam" id="PF03168">
    <property type="entry name" value="LEA_2"/>
    <property type="match status" value="2"/>
</dbReference>
<gene>
    <name evidence="3" type="ORF">GK108_18830</name>
</gene>
<reference evidence="3 4" key="1">
    <citation type="submission" date="2020-02" db="EMBL/GenBank/DDBJ databases">
        <title>Draft genome sequence of two Spirosoma agri KCTC 52727 and Spirosoma terrae KCTC 52035.</title>
        <authorList>
            <person name="Rojas J."/>
            <person name="Ambika Manirajan B."/>
            <person name="Suarez C."/>
            <person name="Ratering S."/>
            <person name="Schnell S."/>
        </authorList>
    </citation>
    <scope>NUCLEOTIDE SEQUENCE [LARGE SCALE GENOMIC DNA]</scope>
    <source>
        <strain evidence="3 4">KCTC 52035</strain>
    </source>
</reference>
<dbReference type="RefSeq" id="WP_163951922.1">
    <property type="nucleotide sequence ID" value="NZ_JAAFZH010000009.1"/>
</dbReference>
<dbReference type="SUPFAM" id="SSF117070">
    <property type="entry name" value="LEA14-like"/>
    <property type="match status" value="2"/>
</dbReference>
<dbReference type="InterPro" id="IPR013990">
    <property type="entry name" value="WHy-dom"/>
</dbReference>
<feature type="domain" description="Water stress and hypersensitive response" evidence="2">
    <location>
        <begin position="173"/>
        <end position="295"/>
    </location>
</feature>
<dbReference type="GO" id="GO:0009269">
    <property type="term" value="P:response to desiccation"/>
    <property type="evidence" value="ECO:0007669"/>
    <property type="project" value="InterPro"/>
</dbReference>
<feature type="domain" description="Water stress and hypersensitive response" evidence="2">
    <location>
        <begin position="45"/>
        <end position="166"/>
    </location>
</feature>
<dbReference type="Proteomes" id="UP000474175">
    <property type="component" value="Unassembled WGS sequence"/>
</dbReference>
<dbReference type="PANTHER" id="PTHR31459">
    <property type="match status" value="1"/>
</dbReference>
<evidence type="ECO:0000313" key="4">
    <source>
        <dbReference type="Proteomes" id="UP000474175"/>
    </source>
</evidence>